<keyword evidence="2" id="KW-1185">Reference proteome</keyword>
<dbReference type="EMBL" id="ML987208">
    <property type="protein sequence ID" value="KAF2242313.1"/>
    <property type="molecule type" value="Genomic_DNA"/>
</dbReference>
<dbReference type="GeneID" id="54576246"/>
<gene>
    <name evidence="1" type="ORF">BU26DRAFT_409807</name>
</gene>
<reference evidence="1" key="1">
    <citation type="journal article" date="2020" name="Stud. Mycol.">
        <title>101 Dothideomycetes genomes: a test case for predicting lifestyles and emergence of pathogens.</title>
        <authorList>
            <person name="Haridas S."/>
            <person name="Albert R."/>
            <person name="Binder M."/>
            <person name="Bloem J."/>
            <person name="Labutti K."/>
            <person name="Salamov A."/>
            <person name="Andreopoulos B."/>
            <person name="Baker S."/>
            <person name="Barry K."/>
            <person name="Bills G."/>
            <person name="Bluhm B."/>
            <person name="Cannon C."/>
            <person name="Castanera R."/>
            <person name="Culley D."/>
            <person name="Daum C."/>
            <person name="Ezra D."/>
            <person name="Gonzalez J."/>
            <person name="Henrissat B."/>
            <person name="Kuo A."/>
            <person name="Liang C."/>
            <person name="Lipzen A."/>
            <person name="Lutzoni F."/>
            <person name="Magnuson J."/>
            <person name="Mondo S."/>
            <person name="Nolan M."/>
            <person name="Ohm R."/>
            <person name="Pangilinan J."/>
            <person name="Park H.-J."/>
            <person name="Ramirez L."/>
            <person name="Alfaro M."/>
            <person name="Sun H."/>
            <person name="Tritt A."/>
            <person name="Yoshinaga Y."/>
            <person name="Zwiers L.-H."/>
            <person name="Turgeon B."/>
            <person name="Goodwin S."/>
            <person name="Spatafora J."/>
            <person name="Crous P."/>
            <person name="Grigoriev I."/>
        </authorList>
    </citation>
    <scope>NUCLEOTIDE SEQUENCE</scope>
    <source>
        <strain evidence="1">CBS 122368</strain>
    </source>
</reference>
<accession>A0A6A6HXI7</accession>
<dbReference type="RefSeq" id="XP_033677317.1">
    <property type="nucleotide sequence ID" value="XM_033822916.1"/>
</dbReference>
<proteinExistence type="predicted"/>
<feature type="non-terminal residue" evidence="1">
    <location>
        <position position="1"/>
    </location>
</feature>
<name>A0A6A6HXI7_9PLEO</name>
<evidence type="ECO:0000313" key="2">
    <source>
        <dbReference type="Proteomes" id="UP000800094"/>
    </source>
</evidence>
<sequence length="94" mass="9838">SCTTASCPFRAAHDNGVRPSQSPSMVLAPFLRRSCTTASCPFRAAHDNGVRPASSFESASSLWKPKTSLSIASCPPAAAKCNTDKPFSDCTVTS</sequence>
<dbReference type="OrthoDB" id="3791855at2759"/>
<feature type="non-terminal residue" evidence="1">
    <location>
        <position position="94"/>
    </location>
</feature>
<evidence type="ECO:0000313" key="1">
    <source>
        <dbReference type="EMBL" id="KAF2242313.1"/>
    </source>
</evidence>
<dbReference type="Proteomes" id="UP000800094">
    <property type="component" value="Unassembled WGS sequence"/>
</dbReference>
<protein>
    <submittedName>
        <fullName evidence="1">Uncharacterized protein</fullName>
    </submittedName>
</protein>
<organism evidence="1 2">
    <name type="scientific">Trematosphaeria pertusa</name>
    <dbReference type="NCBI Taxonomy" id="390896"/>
    <lineage>
        <taxon>Eukaryota</taxon>
        <taxon>Fungi</taxon>
        <taxon>Dikarya</taxon>
        <taxon>Ascomycota</taxon>
        <taxon>Pezizomycotina</taxon>
        <taxon>Dothideomycetes</taxon>
        <taxon>Pleosporomycetidae</taxon>
        <taxon>Pleosporales</taxon>
        <taxon>Massarineae</taxon>
        <taxon>Trematosphaeriaceae</taxon>
        <taxon>Trematosphaeria</taxon>
    </lineage>
</organism>
<dbReference type="AlphaFoldDB" id="A0A6A6HXI7"/>